<dbReference type="Pfam" id="PF12710">
    <property type="entry name" value="HAD"/>
    <property type="match status" value="1"/>
</dbReference>
<dbReference type="GeneID" id="90529991"/>
<dbReference type="STRING" id="880074.BARVI_11385"/>
<dbReference type="AlphaFoldDB" id="W0ER64"/>
<dbReference type="Gene3D" id="3.40.50.1000">
    <property type="entry name" value="HAD superfamily/HAD-like"/>
    <property type="match status" value="1"/>
</dbReference>
<dbReference type="InterPro" id="IPR023214">
    <property type="entry name" value="HAD_sf"/>
</dbReference>
<dbReference type="Gene3D" id="1.20.1440.100">
    <property type="entry name" value="SG protein - dephosphorylation function"/>
    <property type="match status" value="1"/>
</dbReference>
<dbReference type="KEGG" id="bvs:BARVI_11385"/>
<dbReference type="PANTHER" id="PTHR43344">
    <property type="entry name" value="PHOSPHOSERINE PHOSPHATASE"/>
    <property type="match status" value="1"/>
</dbReference>
<dbReference type="PATRIC" id="fig|880074.11.peg.2351"/>
<dbReference type="InterPro" id="IPR036412">
    <property type="entry name" value="HAD-like_sf"/>
</dbReference>
<dbReference type="SUPFAM" id="SSF56784">
    <property type="entry name" value="HAD-like"/>
    <property type="match status" value="1"/>
</dbReference>
<sequence>MAKRIVATFDFDGTITRKDTLLEFIKFVKGAPALYGGLLRYAPLLVAYKLGVYPNWKVKQKFFSRFFRQMPYDEFCRWGERFAGSVDQMIKRPVFEKLLQHVQHVDDVYIVSASVKEWILPWARKAGVTHVIATEVEVDDRGRLTGRFSSRNCYGQEKVNRFLAEEPRREDYYLYAYGDSRGDRYMLDLADRAIWCKKM</sequence>
<dbReference type="RefSeq" id="WP_025279311.1">
    <property type="nucleotide sequence ID" value="NZ_CP007034.1"/>
</dbReference>
<keyword evidence="2" id="KW-1185">Reference proteome</keyword>
<organism evidence="1 2">
    <name type="scientific">Barnesiella viscericola DSM 18177</name>
    <dbReference type="NCBI Taxonomy" id="880074"/>
    <lineage>
        <taxon>Bacteria</taxon>
        <taxon>Pseudomonadati</taxon>
        <taxon>Bacteroidota</taxon>
        <taxon>Bacteroidia</taxon>
        <taxon>Bacteroidales</taxon>
        <taxon>Barnesiellaceae</taxon>
        <taxon>Barnesiella</taxon>
    </lineage>
</organism>
<dbReference type="InterPro" id="IPR050582">
    <property type="entry name" value="HAD-like_SerB"/>
</dbReference>
<dbReference type="GO" id="GO:0000287">
    <property type="term" value="F:magnesium ion binding"/>
    <property type="evidence" value="ECO:0007669"/>
    <property type="project" value="TreeGrafter"/>
</dbReference>
<dbReference type="HOGENOM" id="CLU_052657_2_1_10"/>
<dbReference type="EMBL" id="CP007034">
    <property type="protein sequence ID" value="AHF13247.1"/>
    <property type="molecule type" value="Genomic_DNA"/>
</dbReference>
<proteinExistence type="predicted"/>
<dbReference type="Proteomes" id="UP000018901">
    <property type="component" value="Chromosome"/>
</dbReference>
<accession>W0ER64</accession>
<dbReference type="GO" id="GO:0005737">
    <property type="term" value="C:cytoplasm"/>
    <property type="evidence" value="ECO:0007669"/>
    <property type="project" value="TreeGrafter"/>
</dbReference>
<dbReference type="NCBIfam" id="TIGR01488">
    <property type="entry name" value="HAD-SF-IB"/>
    <property type="match status" value="1"/>
</dbReference>
<dbReference type="GO" id="GO:0006564">
    <property type="term" value="P:L-serine biosynthetic process"/>
    <property type="evidence" value="ECO:0007669"/>
    <property type="project" value="TreeGrafter"/>
</dbReference>
<dbReference type="OrthoDB" id="9794212at2"/>
<dbReference type="PANTHER" id="PTHR43344:SF14">
    <property type="entry name" value="HAD-IB FAMILY HYDROLASE"/>
    <property type="match status" value="1"/>
</dbReference>
<reference evidence="1 2" key="1">
    <citation type="submission" date="2013-12" db="EMBL/GenBank/DDBJ databases">
        <authorList>
            <consortium name="DOE Joint Genome Institute"/>
            <person name="Eisen J."/>
            <person name="Huntemann M."/>
            <person name="Han J."/>
            <person name="Chen A."/>
            <person name="Kyrpides N."/>
            <person name="Mavromatis K."/>
            <person name="Markowitz V."/>
            <person name="Palaniappan K."/>
            <person name="Ivanova N."/>
            <person name="Schaumberg A."/>
            <person name="Pati A."/>
            <person name="Liolios K."/>
            <person name="Nordberg H.P."/>
            <person name="Cantor M.N."/>
            <person name="Hua S.X."/>
            <person name="Woyke T."/>
        </authorList>
    </citation>
    <scope>NUCLEOTIDE SEQUENCE [LARGE SCALE GENOMIC DNA]</scope>
    <source>
        <strain evidence="2">DSM 18177</strain>
    </source>
</reference>
<dbReference type="InterPro" id="IPR006385">
    <property type="entry name" value="HAD_hydro_SerB1"/>
</dbReference>
<dbReference type="eggNOG" id="COG0560">
    <property type="taxonomic scope" value="Bacteria"/>
</dbReference>
<protein>
    <submittedName>
        <fullName evidence="1">Haloacid dehalogenase</fullName>
    </submittedName>
</protein>
<dbReference type="NCBIfam" id="TIGR01490">
    <property type="entry name" value="HAD-SF-IB-hyp1"/>
    <property type="match status" value="1"/>
</dbReference>
<evidence type="ECO:0000313" key="2">
    <source>
        <dbReference type="Proteomes" id="UP000018901"/>
    </source>
</evidence>
<dbReference type="GO" id="GO:0036424">
    <property type="term" value="F:L-phosphoserine phosphatase activity"/>
    <property type="evidence" value="ECO:0007669"/>
    <property type="project" value="TreeGrafter"/>
</dbReference>
<evidence type="ECO:0000313" key="1">
    <source>
        <dbReference type="EMBL" id="AHF13247.1"/>
    </source>
</evidence>
<gene>
    <name evidence="1" type="ORF">BARVI_11385</name>
</gene>
<name>W0ER64_9BACT</name>